<evidence type="ECO:0000256" key="5">
    <source>
        <dbReference type="ARBA" id="ARBA00023128"/>
    </source>
</evidence>
<evidence type="ECO:0000256" key="3">
    <source>
        <dbReference type="ARBA" id="ARBA00022946"/>
    </source>
</evidence>
<sequence length="404" mass="44729">MFHIARAPLFRLHKSQSIRVLLSCNGFSTDSNTPGDGSDNPKPPKKPTARPADADASEGDGGKKSSAALNRLNELLAMMNTESELKLVKKVDLPRPKGKKSQDKKASSDSDSDSDAEEERPKDLAQATRKVATALGGDAKRTESELLSKLLGTAAPAADGESNLNDIITGMAVDRKAQKAAQASGGDREPTRSTLVKKSIDSKRAKQRRTEEGGAGGEQERFGSKDRYERKRSSAKQTAHAAPGGPGSVKLFGEEPLGIFTDQAALKESPDKLRTWQRLNERELRLAVTHPPANYFQKMALWTEQGKLWKFPIDNEQGREAEATVPFTEHVFLEEQLEGWCPRKGPVRHFMELVCVGLSKNHYITAQEKREHIEWFRDYFEQKKELLQDLIVAEAASKAKEVEK</sequence>
<organism evidence="10 11">
    <name type="scientific">Anopheles quadriannulatus</name>
    <name type="common">Mosquito</name>
    <dbReference type="NCBI Taxonomy" id="34691"/>
    <lineage>
        <taxon>Eukaryota</taxon>
        <taxon>Metazoa</taxon>
        <taxon>Ecdysozoa</taxon>
        <taxon>Arthropoda</taxon>
        <taxon>Hexapoda</taxon>
        <taxon>Insecta</taxon>
        <taxon>Pterygota</taxon>
        <taxon>Neoptera</taxon>
        <taxon>Endopterygota</taxon>
        <taxon>Diptera</taxon>
        <taxon>Nematocera</taxon>
        <taxon>Culicoidea</taxon>
        <taxon>Culicidae</taxon>
        <taxon>Anophelinae</taxon>
        <taxon>Anopheles</taxon>
    </lineage>
</organism>
<dbReference type="EnsemblMetazoa" id="AQUA010099-RA">
    <property type="protein sequence ID" value="AQUA010099-PA"/>
    <property type="gene ID" value="AQUA010099"/>
</dbReference>
<keyword evidence="4" id="KW-0689">Ribosomal protein</keyword>
<proteinExistence type="inferred from homology"/>
<evidence type="ECO:0000256" key="4">
    <source>
        <dbReference type="ARBA" id="ARBA00022980"/>
    </source>
</evidence>
<dbReference type="AlphaFoldDB" id="A0A182XJR3"/>
<name>A0A182XJR3_ANOQN</name>
<feature type="region of interest" description="Disordered" evidence="9">
    <location>
        <begin position="175"/>
        <end position="250"/>
    </location>
</feature>
<evidence type="ECO:0000256" key="9">
    <source>
        <dbReference type="SAM" id="MobiDB-lite"/>
    </source>
</evidence>
<dbReference type="GO" id="GO:0005763">
    <property type="term" value="C:mitochondrial small ribosomal subunit"/>
    <property type="evidence" value="ECO:0007669"/>
    <property type="project" value="InterPro"/>
</dbReference>
<dbReference type="PANTHER" id="PTHR13231">
    <property type="entry name" value="MITOCHONDRIAL RIBOSOMAL PROTEIN S31"/>
    <property type="match status" value="1"/>
</dbReference>
<keyword evidence="11" id="KW-1185">Reference proteome</keyword>
<keyword evidence="5" id="KW-0496">Mitochondrion</keyword>
<evidence type="ECO:0000256" key="2">
    <source>
        <dbReference type="ARBA" id="ARBA00011057"/>
    </source>
</evidence>
<dbReference type="VEuPathDB" id="VectorBase:AQUA010099"/>
<comment type="similarity">
    <text evidence="2">Belongs to the mitochondrion-specific ribosomal protein mS31 family.</text>
</comment>
<accession>A0A182XJR3</accession>
<evidence type="ECO:0000313" key="11">
    <source>
        <dbReference type="Proteomes" id="UP000076407"/>
    </source>
</evidence>
<comment type="subcellular location">
    <subcellularLocation>
        <location evidence="1">Mitochondrion</location>
    </subcellularLocation>
</comment>
<keyword evidence="3" id="KW-0809">Transit peptide</keyword>
<keyword evidence="6" id="KW-0687">Ribonucleoprotein</keyword>
<feature type="compositionally biased region" description="Basic and acidic residues" evidence="9">
    <location>
        <begin position="83"/>
        <end position="108"/>
    </location>
</feature>
<protein>
    <recommendedName>
        <fullName evidence="7">Small ribosomal subunit protein mS31</fullName>
    </recommendedName>
    <alternativeName>
        <fullName evidence="8">28S ribosomal protein S31, mitochondrial</fullName>
    </alternativeName>
</protein>
<dbReference type="GO" id="GO:0003735">
    <property type="term" value="F:structural constituent of ribosome"/>
    <property type="evidence" value="ECO:0007669"/>
    <property type="project" value="InterPro"/>
</dbReference>
<evidence type="ECO:0000256" key="1">
    <source>
        <dbReference type="ARBA" id="ARBA00004173"/>
    </source>
</evidence>
<evidence type="ECO:0000256" key="8">
    <source>
        <dbReference type="ARBA" id="ARBA00035363"/>
    </source>
</evidence>
<dbReference type="PANTHER" id="PTHR13231:SF3">
    <property type="entry name" value="SMALL RIBOSOMAL SUBUNIT PROTEIN MS31"/>
    <property type="match status" value="1"/>
</dbReference>
<feature type="region of interest" description="Disordered" evidence="9">
    <location>
        <begin position="28"/>
        <end position="68"/>
    </location>
</feature>
<dbReference type="Proteomes" id="UP000076407">
    <property type="component" value="Unassembled WGS sequence"/>
</dbReference>
<evidence type="ECO:0000313" key="10">
    <source>
        <dbReference type="EnsemblMetazoa" id="AQUA010099-PA"/>
    </source>
</evidence>
<evidence type="ECO:0000256" key="6">
    <source>
        <dbReference type="ARBA" id="ARBA00023274"/>
    </source>
</evidence>
<evidence type="ECO:0000256" key="7">
    <source>
        <dbReference type="ARBA" id="ARBA00035133"/>
    </source>
</evidence>
<dbReference type="STRING" id="34691.A0A182XJR3"/>
<dbReference type="InterPro" id="IPR026299">
    <property type="entry name" value="MRP-S31"/>
</dbReference>
<feature type="compositionally biased region" description="Basic and acidic residues" evidence="9">
    <location>
        <begin position="198"/>
        <end position="232"/>
    </location>
</feature>
<dbReference type="Pfam" id="PF15433">
    <property type="entry name" value="MRP-S31"/>
    <property type="match status" value="1"/>
</dbReference>
<feature type="region of interest" description="Disordered" evidence="9">
    <location>
        <begin position="83"/>
        <end position="142"/>
    </location>
</feature>
<reference evidence="10" key="1">
    <citation type="submission" date="2020-05" db="UniProtKB">
        <authorList>
            <consortium name="EnsemblMetazoa"/>
        </authorList>
    </citation>
    <scope>IDENTIFICATION</scope>
    <source>
        <strain evidence="10">SANGQUA</strain>
    </source>
</reference>